<dbReference type="Proteomes" id="UP000006727">
    <property type="component" value="Chromosome 3"/>
</dbReference>
<protein>
    <recommendedName>
        <fullName evidence="2">RNA helicase</fullName>
        <ecNumber evidence="2">3.6.4.13</ecNumber>
    </recommendedName>
</protein>
<evidence type="ECO:0000256" key="8">
    <source>
        <dbReference type="SAM" id="MobiDB-lite"/>
    </source>
</evidence>
<dbReference type="SMART" id="SM00490">
    <property type="entry name" value="HELICc"/>
    <property type="match status" value="1"/>
</dbReference>
<dbReference type="Gene3D" id="3.40.50.300">
    <property type="entry name" value="P-loop containing nucleotide triphosphate hydrolases"/>
    <property type="match status" value="3"/>
</dbReference>
<dbReference type="GO" id="GO:0005730">
    <property type="term" value="C:nucleolus"/>
    <property type="evidence" value="ECO:0000318"/>
    <property type="project" value="GO_Central"/>
</dbReference>
<proteinExistence type="inferred from homology"/>
<evidence type="ECO:0000313" key="11">
    <source>
        <dbReference type="EMBL" id="PNR57633.1"/>
    </source>
</evidence>
<dbReference type="KEGG" id="ppp:112280066"/>
<dbReference type="PROSITE" id="PS00690">
    <property type="entry name" value="DEAH_ATP_HELICASE"/>
    <property type="match status" value="1"/>
</dbReference>
<dbReference type="OrthoDB" id="10253254at2759"/>
<dbReference type="InterPro" id="IPR048333">
    <property type="entry name" value="HA2_WH"/>
</dbReference>
<feature type="region of interest" description="Disordered" evidence="8">
    <location>
        <begin position="244"/>
        <end position="263"/>
    </location>
</feature>
<feature type="compositionally biased region" description="Basic residues" evidence="8">
    <location>
        <begin position="341"/>
        <end position="350"/>
    </location>
</feature>
<dbReference type="Gene3D" id="1.20.120.1080">
    <property type="match status" value="1"/>
</dbReference>
<dbReference type="Pfam" id="PF07717">
    <property type="entry name" value="OB_NTP_bind"/>
    <property type="match status" value="1"/>
</dbReference>
<dbReference type="PROSITE" id="PS51194">
    <property type="entry name" value="HELICASE_CTER"/>
    <property type="match status" value="1"/>
</dbReference>
<evidence type="ECO:0000313" key="13">
    <source>
        <dbReference type="Proteomes" id="UP000006727"/>
    </source>
</evidence>
<dbReference type="SMART" id="SM00847">
    <property type="entry name" value="HA2"/>
    <property type="match status" value="1"/>
</dbReference>
<dbReference type="InterPro" id="IPR027417">
    <property type="entry name" value="P-loop_NTPase"/>
</dbReference>
<dbReference type="InterPro" id="IPR011709">
    <property type="entry name" value="DEAD-box_helicase_OB_fold"/>
</dbReference>
<feature type="domain" description="Helicase C-terminal" evidence="10">
    <location>
        <begin position="799"/>
        <end position="975"/>
    </location>
</feature>
<organism evidence="11">
    <name type="scientific">Physcomitrium patens</name>
    <name type="common">Spreading-leaved earth moss</name>
    <name type="synonym">Physcomitrella patens</name>
    <dbReference type="NCBI Taxonomy" id="3218"/>
    <lineage>
        <taxon>Eukaryota</taxon>
        <taxon>Viridiplantae</taxon>
        <taxon>Streptophyta</taxon>
        <taxon>Embryophyta</taxon>
        <taxon>Bryophyta</taxon>
        <taxon>Bryophytina</taxon>
        <taxon>Bryopsida</taxon>
        <taxon>Funariidae</taxon>
        <taxon>Funariales</taxon>
        <taxon>Funariaceae</taxon>
        <taxon>Physcomitrium</taxon>
    </lineage>
</organism>
<dbReference type="InterPro" id="IPR007502">
    <property type="entry name" value="Helicase-assoc_dom"/>
</dbReference>
<dbReference type="InterPro" id="IPR011545">
    <property type="entry name" value="DEAD/DEAH_box_helicase_dom"/>
</dbReference>
<feature type="domain" description="Helicase ATP-binding" evidence="9">
    <location>
        <begin position="444"/>
        <end position="640"/>
    </location>
</feature>
<dbReference type="FunCoup" id="A0A2K1KV16">
    <property type="interactions" value="4226"/>
</dbReference>
<gene>
    <name evidence="12" type="primary">LOC112280066</name>
    <name evidence="11" type="ORF">PHYPA_004627</name>
</gene>
<dbReference type="GO" id="GO:0004386">
    <property type="term" value="F:helicase activity"/>
    <property type="evidence" value="ECO:0000318"/>
    <property type="project" value="GO_Central"/>
</dbReference>
<comment type="catalytic activity">
    <reaction evidence="7">
        <text>ATP + H2O = ADP + phosphate + H(+)</text>
        <dbReference type="Rhea" id="RHEA:13065"/>
        <dbReference type="ChEBI" id="CHEBI:15377"/>
        <dbReference type="ChEBI" id="CHEBI:15378"/>
        <dbReference type="ChEBI" id="CHEBI:30616"/>
        <dbReference type="ChEBI" id="CHEBI:43474"/>
        <dbReference type="ChEBI" id="CHEBI:456216"/>
        <dbReference type="EC" id="3.6.4.13"/>
    </reaction>
</comment>
<keyword evidence="4" id="KW-0378">Hydrolase</keyword>
<dbReference type="RefSeq" id="XP_024370811.1">
    <property type="nucleotide sequence ID" value="XM_024515043.2"/>
</dbReference>
<evidence type="ECO:0000256" key="2">
    <source>
        <dbReference type="ARBA" id="ARBA00012552"/>
    </source>
</evidence>
<dbReference type="SUPFAM" id="SSF52540">
    <property type="entry name" value="P-loop containing nucleoside triphosphate hydrolases"/>
    <property type="match status" value="1"/>
</dbReference>
<feature type="compositionally biased region" description="Acidic residues" evidence="8">
    <location>
        <begin position="774"/>
        <end position="797"/>
    </location>
</feature>
<feature type="region of interest" description="Disordered" evidence="8">
    <location>
        <begin position="325"/>
        <end position="358"/>
    </location>
</feature>
<dbReference type="Pfam" id="PF21010">
    <property type="entry name" value="HA2_C"/>
    <property type="match status" value="1"/>
</dbReference>
<accession>A0A2K1KV16</accession>
<dbReference type="Gramene" id="Pp3c3_18630V3.3">
    <property type="protein sequence ID" value="Pp3c3_18630V3.3"/>
    <property type="gene ID" value="Pp3c3_18630"/>
</dbReference>
<dbReference type="EnsemblPlants" id="Pp3c3_18630V3.3">
    <property type="protein sequence ID" value="Pp3c3_18630V3.3"/>
    <property type="gene ID" value="Pp3c3_18630"/>
</dbReference>
<dbReference type="GeneID" id="112280066"/>
<dbReference type="SMART" id="SM00487">
    <property type="entry name" value="DEXDc"/>
    <property type="match status" value="1"/>
</dbReference>
<dbReference type="STRING" id="3218.A0A2K1KV16"/>
<evidence type="ECO:0000256" key="5">
    <source>
        <dbReference type="ARBA" id="ARBA00022806"/>
    </source>
</evidence>
<dbReference type="Pfam" id="PF00270">
    <property type="entry name" value="DEAD"/>
    <property type="match status" value="1"/>
</dbReference>
<dbReference type="GO" id="GO:0016787">
    <property type="term" value="F:hydrolase activity"/>
    <property type="evidence" value="ECO:0007669"/>
    <property type="project" value="UniProtKB-KW"/>
</dbReference>
<reference evidence="12" key="3">
    <citation type="submission" date="2020-12" db="UniProtKB">
        <authorList>
            <consortium name="EnsemblPlants"/>
        </authorList>
    </citation>
    <scope>IDENTIFICATION</scope>
</reference>
<dbReference type="InterPro" id="IPR014001">
    <property type="entry name" value="Helicase_ATP-bd"/>
</dbReference>
<keyword evidence="5" id="KW-0347">Helicase</keyword>
<feature type="region of interest" description="Disordered" evidence="8">
    <location>
        <begin position="740"/>
        <end position="798"/>
    </location>
</feature>
<dbReference type="EC" id="3.6.4.13" evidence="2"/>
<reference evidence="11 13" key="2">
    <citation type="journal article" date="2018" name="Plant J.">
        <title>The Physcomitrella patens chromosome-scale assembly reveals moss genome structure and evolution.</title>
        <authorList>
            <person name="Lang D."/>
            <person name="Ullrich K.K."/>
            <person name="Murat F."/>
            <person name="Fuchs J."/>
            <person name="Jenkins J."/>
            <person name="Haas F.B."/>
            <person name="Piednoel M."/>
            <person name="Gundlach H."/>
            <person name="Van Bel M."/>
            <person name="Meyberg R."/>
            <person name="Vives C."/>
            <person name="Morata J."/>
            <person name="Symeonidi A."/>
            <person name="Hiss M."/>
            <person name="Muchero W."/>
            <person name="Kamisugi Y."/>
            <person name="Saleh O."/>
            <person name="Blanc G."/>
            <person name="Decker E.L."/>
            <person name="van Gessel N."/>
            <person name="Grimwood J."/>
            <person name="Hayes R.D."/>
            <person name="Graham S.W."/>
            <person name="Gunter L.E."/>
            <person name="McDaniel S.F."/>
            <person name="Hoernstein S.N.W."/>
            <person name="Larsson A."/>
            <person name="Li F.W."/>
            <person name="Perroud P.F."/>
            <person name="Phillips J."/>
            <person name="Ranjan P."/>
            <person name="Rokshar D.S."/>
            <person name="Rothfels C.J."/>
            <person name="Schneider L."/>
            <person name="Shu S."/>
            <person name="Stevenson D.W."/>
            <person name="Thummler F."/>
            <person name="Tillich M."/>
            <person name="Villarreal Aguilar J.C."/>
            <person name="Widiez T."/>
            <person name="Wong G.K."/>
            <person name="Wymore A."/>
            <person name="Zhang Y."/>
            <person name="Zimmer A.D."/>
            <person name="Quatrano R.S."/>
            <person name="Mayer K.F.X."/>
            <person name="Goodstein D."/>
            <person name="Casacuberta J.M."/>
            <person name="Vandepoele K."/>
            <person name="Reski R."/>
            <person name="Cuming A.C."/>
            <person name="Tuskan G.A."/>
            <person name="Maumus F."/>
            <person name="Salse J."/>
            <person name="Schmutz J."/>
            <person name="Rensing S.A."/>
        </authorList>
    </citation>
    <scope>NUCLEOTIDE SEQUENCE [LARGE SCALE GENOMIC DNA]</scope>
    <source>
        <strain evidence="12 13">cv. Gransden 2004</strain>
    </source>
</reference>
<feature type="compositionally biased region" description="Basic residues" evidence="8">
    <location>
        <begin position="1"/>
        <end position="19"/>
    </location>
</feature>
<dbReference type="GO" id="GO:0000462">
    <property type="term" value="P:maturation of SSU-rRNA from tricistronic rRNA transcript (SSU-rRNA, 5.8S rRNA, LSU-rRNA)"/>
    <property type="evidence" value="ECO:0000318"/>
    <property type="project" value="GO_Central"/>
</dbReference>
<dbReference type="InterPro" id="IPR056371">
    <property type="entry name" value="DHX37-like_C"/>
</dbReference>
<dbReference type="Pfam" id="PF23362">
    <property type="entry name" value="DHX37_C"/>
    <property type="match status" value="1"/>
</dbReference>
<dbReference type="InterPro" id="IPR001650">
    <property type="entry name" value="Helicase_C-like"/>
</dbReference>
<dbReference type="FunFam" id="3.40.50.300:FF:000637">
    <property type="entry name" value="ATP-dependent RNA helicase DHX37/DHR1"/>
    <property type="match status" value="1"/>
</dbReference>
<dbReference type="PANTHER" id="PTHR18934">
    <property type="entry name" value="ATP-DEPENDENT RNA HELICASE"/>
    <property type="match status" value="1"/>
</dbReference>
<dbReference type="PaxDb" id="3218-PP1S312_57V6.1"/>
<evidence type="ECO:0000256" key="4">
    <source>
        <dbReference type="ARBA" id="ARBA00022801"/>
    </source>
</evidence>
<feature type="compositionally biased region" description="Basic and acidic residues" evidence="8">
    <location>
        <begin position="1094"/>
        <end position="1107"/>
    </location>
</feature>
<evidence type="ECO:0000313" key="12">
    <source>
        <dbReference type="EnsemblPlants" id="Pp3c3_18630V3.1"/>
    </source>
</evidence>
<dbReference type="CDD" id="cd17982">
    <property type="entry name" value="DEXHc_DHX37"/>
    <property type="match status" value="1"/>
</dbReference>
<dbReference type="Gramene" id="Pp3c3_18630V3.1">
    <property type="protein sequence ID" value="Pp3c3_18630V3.1"/>
    <property type="gene ID" value="Pp3c3_18630"/>
</dbReference>
<evidence type="ECO:0000256" key="3">
    <source>
        <dbReference type="ARBA" id="ARBA00022741"/>
    </source>
</evidence>
<evidence type="ECO:0000256" key="7">
    <source>
        <dbReference type="ARBA" id="ARBA00047984"/>
    </source>
</evidence>
<dbReference type="GO" id="GO:0003724">
    <property type="term" value="F:RNA helicase activity"/>
    <property type="evidence" value="ECO:0007669"/>
    <property type="project" value="UniProtKB-EC"/>
</dbReference>
<evidence type="ECO:0000259" key="10">
    <source>
        <dbReference type="PROSITE" id="PS51194"/>
    </source>
</evidence>
<dbReference type="EMBL" id="ABEU02000003">
    <property type="protein sequence ID" value="PNR57633.1"/>
    <property type="molecule type" value="Genomic_DNA"/>
</dbReference>
<dbReference type="EnsemblPlants" id="Pp3c3_18630V3.1">
    <property type="protein sequence ID" value="Pp3c3_18630V3.1"/>
    <property type="gene ID" value="Pp3c3_18630"/>
</dbReference>
<dbReference type="PROSITE" id="PS51192">
    <property type="entry name" value="HELICASE_ATP_BIND_1"/>
    <property type="match status" value="1"/>
</dbReference>
<feature type="region of interest" description="Disordered" evidence="8">
    <location>
        <begin position="706"/>
        <end position="725"/>
    </location>
</feature>
<evidence type="ECO:0000256" key="6">
    <source>
        <dbReference type="ARBA" id="ARBA00022840"/>
    </source>
</evidence>
<feature type="region of interest" description="Disordered" evidence="8">
    <location>
        <begin position="1"/>
        <end position="86"/>
    </location>
</feature>
<sequence length="1492" mass="165386">MARKKKEKQLSQKRKKQHLGLHVSSELSFGDRDENLGNADGIIPRCKDSMGVDCSNMEMISGPKKKKEKQLSQLEQDKQVKLSKNMQRKLRRLQEEEEKKKLRVQVMETLQKHKLADDKFGLLHSSGTLGQEETMKEKLQRAMNYKRAGLPVPSGIPLFRERPGDQHIDQVLMEEEKSELLKGVASKISNKTSLANAQANEGVFNLSSTVASKGLKRKKDDSCIGTVMVGDHNQSLDVSIPSRRTETHCGGASNSKCQDDHGEEIHKGNLELTLSEMPGNEMAASFPELESAERGNPGKKCRKNLSSENAAPMLDVSMSTSVEPSISASCVNNSDSYENPKKKKKKKQKKKKEEKLVEASGSVDDVDRMVELEDFDKAAVSGAESEGILPSLRPHDVYLKESLNTQAEKADLKLRKVAVPISRPEDVERGRENLPIVMMEQEIVEAISENDVVIVCGETGCGKTTQVPQFLFEAGFGSSLCPEKSGVIGVTQPRRVAVLATARRVAYEMNVTLGQEVGFQVRHDRKIGINSCIKFMTDGILLREIQADFLLKKYSVVILDEAHERSLNTDILIGMLSRILPLRKKMYEEYCQKMEQLGSIGSITTSEAPVMPLKLVIMSATLRVEDFTSNRRMYPISPPVIQVPARQFPVTVHFSAKTEMIDYVGRAQKKVCAIHRKLPPGGILVFLTGQREVEYLCRKLRRVFKPKSNNGQSKGEPEDSSQRTDVQGLNLESISKAMDGHLDSFEGNDGGGLGGIAEVNEDDEEKGENGNFSESDDKDFSDDHDEDSISDSDEEDVVNLQSSLDAVEDTSKKDADVDQTRINSTEIGNDNILTAKLAQSTDPGPLYVLPLYAMLPAAAQLRVFAQVPEGARLVVVATNVAETSITIPGIRYVVDTGRSKERDFDRANGMSKYEVRWISKASANQRAGRAGRTGPGHCYRLYSSAVFNNIFPKFSPPEISSAPIEGVVLVMKRMGISKVINFPFPTPPDRQALLEADRCLRALSALGPDGNLTPIGKAMAVYPISPRHARMILAALHASQGMDGRGHIVVAFAVAAAAALSLENPFLRESGIEVEDLAIVGAEKNGNNPAATKASEKQIKSQVKDGDSELTEEEKKKRKQRRAEAGRAHGKYRNTNSDALSVVNALWAYEKAENREQFCEINYLHGKTMQEMSKLRQQLSQLVLQYSLDAGAHVKEQHGLKDEPGLTKDYLLECEKAWHLKDQLKLNVNQEMVIQQAICAGWSDRVAHRLSARELALIPEEDGKRKAVRYQACAVEETVFLHPASALAKEAPEFVVYNEIISTGRPYMWGVTAVKANWLVSHATPLCTFSKPVADPPPWYDPSLDTVMCWVLPTFGPHRWELPPHPIPLNNSKARASVFAAALLEGKVIPSFRSLLPHLAADPAIIIKPESHGQVRVGELLHKLGTGLETVDSRKKLAKAWQRDPMYLYSEVLAWVQNKAHAEFKQIWDQCLKDATMDGTTFQSKKSKKRKT</sequence>
<keyword evidence="3" id="KW-0547">Nucleotide-binding</keyword>
<dbReference type="GO" id="GO:0003723">
    <property type="term" value="F:RNA binding"/>
    <property type="evidence" value="ECO:0000318"/>
    <property type="project" value="GO_Central"/>
</dbReference>
<feature type="compositionally biased region" description="Polar residues" evidence="8">
    <location>
        <begin position="325"/>
        <end position="337"/>
    </location>
</feature>
<dbReference type="GO" id="GO:0005524">
    <property type="term" value="F:ATP binding"/>
    <property type="evidence" value="ECO:0007669"/>
    <property type="project" value="UniProtKB-KW"/>
</dbReference>
<keyword evidence="13" id="KW-1185">Reference proteome</keyword>
<dbReference type="Pfam" id="PF04408">
    <property type="entry name" value="WHD_HA2"/>
    <property type="match status" value="1"/>
</dbReference>
<evidence type="ECO:0000256" key="1">
    <source>
        <dbReference type="ARBA" id="ARBA00008792"/>
    </source>
</evidence>
<dbReference type="InterPro" id="IPR002464">
    <property type="entry name" value="DNA/RNA_helicase_DEAH_CS"/>
</dbReference>
<comment type="similarity">
    <text evidence="1">Belongs to the DEAD box helicase family. DEAH subfamily.</text>
</comment>
<feature type="region of interest" description="Disordered" evidence="8">
    <location>
        <begin position="1084"/>
        <end position="1131"/>
    </location>
</feature>
<feature type="region of interest" description="Disordered" evidence="8">
    <location>
        <begin position="288"/>
        <end position="312"/>
    </location>
</feature>
<dbReference type="PANTHER" id="PTHR18934:SF99">
    <property type="entry name" value="ATP-DEPENDENT RNA HELICASE DHX37-RELATED"/>
    <property type="match status" value="1"/>
</dbReference>
<name>A0A2K1KV16_PHYPA</name>
<reference evidence="11 13" key="1">
    <citation type="journal article" date="2008" name="Science">
        <title>The Physcomitrella genome reveals evolutionary insights into the conquest of land by plants.</title>
        <authorList>
            <person name="Rensing S."/>
            <person name="Lang D."/>
            <person name="Zimmer A."/>
            <person name="Terry A."/>
            <person name="Salamov A."/>
            <person name="Shapiro H."/>
            <person name="Nishiyama T."/>
            <person name="Perroud P.-F."/>
            <person name="Lindquist E."/>
            <person name="Kamisugi Y."/>
            <person name="Tanahashi T."/>
            <person name="Sakakibara K."/>
            <person name="Fujita T."/>
            <person name="Oishi K."/>
            <person name="Shin-I T."/>
            <person name="Kuroki Y."/>
            <person name="Toyoda A."/>
            <person name="Suzuki Y."/>
            <person name="Hashimoto A."/>
            <person name="Yamaguchi K."/>
            <person name="Sugano A."/>
            <person name="Kohara Y."/>
            <person name="Fujiyama A."/>
            <person name="Anterola A."/>
            <person name="Aoki S."/>
            <person name="Ashton N."/>
            <person name="Barbazuk W.B."/>
            <person name="Barker E."/>
            <person name="Bennetzen J."/>
            <person name="Bezanilla M."/>
            <person name="Blankenship R."/>
            <person name="Cho S.H."/>
            <person name="Dutcher S."/>
            <person name="Estelle M."/>
            <person name="Fawcett J.A."/>
            <person name="Gundlach H."/>
            <person name="Hanada K."/>
            <person name="Heyl A."/>
            <person name="Hicks K.A."/>
            <person name="Hugh J."/>
            <person name="Lohr M."/>
            <person name="Mayer K."/>
            <person name="Melkozernov A."/>
            <person name="Murata T."/>
            <person name="Nelson D."/>
            <person name="Pils B."/>
            <person name="Prigge M."/>
            <person name="Reiss B."/>
            <person name="Renner T."/>
            <person name="Rombauts S."/>
            <person name="Rushton P."/>
            <person name="Sanderfoot A."/>
            <person name="Schween G."/>
            <person name="Shiu S.-H."/>
            <person name="Stueber K."/>
            <person name="Theodoulou F.L."/>
            <person name="Tu H."/>
            <person name="Van de Peer Y."/>
            <person name="Verrier P.J."/>
            <person name="Waters E."/>
            <person name="Wood A."/>
            <person name="Yang L."/>
            <person name="Cove D."/>
            <person name="Cuming A."/>
            <person name="Hasebe M."/>
            <person name="Lucas S."/>
            <person name="Mishler D.B."/>
            <person name="Reski R."/>
            <person name="Grigoriev I."/>
            <person name="Quatrano R.S."/>
            <person name="Boore J.L."/>
        </authorList>
    </citation>
    <scope>NUCLEOTIDE SEQUENCE [LARGE SCALE GENOMIC DNA]</scope>
    <source>
        <strain evidence="12 13">cv. Gransden 2004</strain>
    </source>
</reference>
<evidence type="ECO:0000259" key="9">
    <source>
        <dbReference type="PROSITE" id="PS51192"/>
    </source>
</evidence>
<dbReference type="CDD" id="cd18791">
    <property type="entry name" value="SF2_C_RHA"/>
    <property type="match status" value="1"/>
</dbReference>
<dbReference type="Pfam" id="PF00271">
    <property type="entry name" value="Helicase_C"/>
    <property type="match status" value="1"/>
</dbReference>
<keyword evidence="6" id="KW-0067">ATP-binding</keyword>